<sequence length="173" mass="19660">MDNVIEKAPHECADVPLCPAFNQLILAIARDLMPEGWDVIPDAPDSLEELREYYVKHGRVAVNVESRHGCTVGDPEVHYAFRAWHDLIHVCNPNEAAFTLDGEKYAANAHREEIYRRLGYTPEATFFGALIEIEIVAQNAHVLRLGYWPEDPRAFALRWLHDRGFEAPRSIAA</sequence>
<evidence type="ECO:0000313" key="2">
    <source>
        <dbReference type="Proteomes" id="UP000190044"/>
    </source>
</evidence>
<protein>
    <submittedName>
        <fullName evidence="1">Uncharacterized protein</fullName>
    </submittedName>
</protein>
<gene>
    <name evidence="1" type="ORF">SAMN06295937_100790</name>
</gene>
<reference evidence="2" key="1">
    <citation type="submission" date="2017-02" db="EMBL/GenBank/DDBJ databases">
        <authorList>
            <person name="Varghese N."/>
            <person name="Submissions S."/>
        </authorList>
    </citation>
    <scope>NUCLEOTIDE SEQUENCE [LARGE SCALE GENOMIC DNA]</scope>
    <source>
        <strain evidence="2">R11H</strain>
    </source>
</reference>
<dbReference type="RefSeq" id="WP_079638104.1">
    <property type="nucleotide sequence ID" value="NZ_FUYP01000007.1"/>
</dbReference>
<dbReference type="OrthoDB" id="8479274at2"/>
<proteinExistence type="predicted"/>
<dbReference type="Proteomes" id="UP000190044">
    <property type="component" value="Unassembled WGS sequence"/>
</dbReference>
<evidence type="ECO:0000313" key="1">
    <source>
        <dbReference type="EMBL" id="SKB49958.1"/>
    </source>
</evidence>
<name>A0A1T5BRR6_9SPHN</name>
<accession>A0A1T5BRR6</accession>
<dbReference type="AlphaFoldDB" id="A0A1T5BRR6"/>
<dbReference type="EMBL" id="FUYP01000007">
    <property type="protein sequence ID" value="SKB49958.1"/>
    <property type="molecule type" value="Genomic_DNA"/>
</dbReference>
<keyword evidence="2" id="KW-1185">Reference proteome</keyword>
<organism evidence="1 2">
    <name type="scientific">Sphingopyxis flava</name>
    <dbReference type="NCBI Taxonomy" id="1507287"/>
    <lineage>
        <taxon>Bacteria</taxon>
        <taxon>Pseudomonadati</taxon>
        <taxon>Pseudomonadota</taxon>
        <taxon>Alphaproteobacteria</taxon>
        <taxon>Sphingomonadales</taxon>
        <taxon>Sphingomonadaceae</taxon>
        <taxon>Sphingopyxis</taxon>
    </lineage>
</organism>